<evidence type="ECO:0008006" key="4">
    <source>
        <dbReference type="Google" id="ProtNLM"/>
    </source>
</evidence>
<feature type="compositionally biased region" description="Basic and acidic residues" evidence="1">
    <location>
        <begin position="75"/>
        <end position="85"/>
    </location>
</feature>
<evidence type="ECO:0000313" key="2">
    <source>
        <dbReference type="EMBL" id="QTD45507.1"/>
    </source>
</evidence>
<feature type="compositionally biased region" description="Basic and acidic residues" evidence="1">
    <location>
        <begin position="38"/>
        <end position="59"/>
    </location>
</feature>
<keyword evidence="3" id="KW-1185">Reference proteome</keyword>
<dbReference type="RefSeq" id="WP_208009255.1">
    <property type="nucleotide sequence ID" value="NZ_CP071796.1"/>
</dbReference>
<evidence type="ECO:0000256" key="1">
    <source>
        <dbReference type="SAM" id="MobiDB-lite"/>
    </source>
</evidence>
<name>A0A975CGT1_9BURK</name>
<feature type="compositionally biased region" description="Polar residues" evidence="1">
    <location>
        <begin position="1"/>
        <end position="12"/>
    </location>
</feature>
<sequence>MSQVNQTPSRPASSEPGPICRAPAGASARAAPPVQARDAFDAALERATHEPDDDPRPSSDARPAQTHASTRKPRHGDNESERDDAFGPPSALNPFAGLPTGPLPTAAVAVAEALPGAAPQQMPLPTSGTRLSAESLPGQTAIGGPRQFNLSLPADAAALSLRLTQTGATHWQLRLGADAATRQQLAPHVERLRDRLRQRQGKHTADFDLEDDGAG</sequence>
<accession>A0A975CGT1</accession>
<reference evidence="2" key="1">
    <citation type="submission" date="2021-03" db="EMBL/GenBank/DDBJ databases">
        <title>Ottowia sp. 27C isolated from the cloaca of a Giant Asian pond turtle (Heosemys grandis).</title>
        <authorList>
            <person name="Spergser J."/>
            <person name="Busse H.-J."/>
        </authorList>
    </citation>
    <scope>NUCLEOTIDE SEQUENCE</scope>
    <source>
        <strain evidence="2">27C</strain>
    </source>
</reference>
<proteinExistence type="predicted"/>
<dbReference type="KEGG" id="otd:J1M35_00830"/>
<protein>
    <recommendedName>
        <fullName evidence="4">Flagellar hook-length control protein FliK</fullName>
    </recommendedName>
</protein>
<dbReference type="Proteomes" id="UP000663903">
    <property type="component" value="Chromosome"/>
</dbReference>
<feature type="region of interest" description="Disordered" evidence="1">
    <location>
        <begin position="1"/>
        <end position="103"/>
    </location>
</feature>
<feature type="region of interest" description="Disordered" evidence="1">
    <location>
        <begin position="195"/>
        <end position="215"/>
    </location>
</feature>
<gene>
    <name evidence="2" type="ORF">J1M35_00830</name>
</gene>
<dbReference type="EMBL" id="CP071796">
    <property type="protein sequence ID" value="QTD45507.1"/>
    <property type="molecule type" value="Genomic_DNA"/>
</dbReference>
<organism evidence="2 3">
    <name type="scientific">Ottowia testudinis</name>
    <dbReference type="NCBI Taxonomy" id="2816950"/>
    <lineage>
        <taxon>Bacteria</taxon>
        <taxon>Pseudomonadati</taxon>
        <taxon>Pseudomonadota</taxon>
        <taxon>Betaproteobacteria</taxon>
        <taxon>Burkholderiales</taxon>
        <taxon>Comamonadaceae</taxon>
        <taxon>Ottowia</taxon>
    </lineage>
</organism>
<feature type="compositionally biased region" description="Low complexity" evidence="1">
    <location>
        <begin position="21"/>
        <end position="37"/>
    </location>
</feature>
<evidence type="ECO:0000313" key="3">
    <source>
        <dbReference type="Proteomes" id="UP000663903"/>
    </source>
</evidence>
<dbReference type="AlphaFoldDB" id="A0A975CGT1"/>